<sequence>MLDCAPLVTAVERLADRFRALPQSRLHGVAEAGLTLARELSCAAQRLELPGREPLLMPDNGIFALGDQIAVAGHDLVVALAGHPGRHDVLEEALRGVAKVEELL</sequence>
<gene>
    <name evidence="1" type="ORF">NON19_20665</name>
</gene>
<protein>
    <submittedName>
        <fullName evidence="1">Uncharacterized protein</fullName>
    </submittedName>
</protein>
<organism evidence="1 2">
    <name type="scientific">Streptantibioticus rubrisoli</name>
    <dbReference type="NCBI Taxonomy" id="1387313"/>
    <lineage>
        <taxon>Bacteria</taxon>
        <taxon>Bacillati</taxon>
        <taxon>Actinomycetota</taxon>
        <taxon>Actinomycetes</taxon>
        <taxon>Kitasatosporales</taxon>
        <taxon>Streptomycetaceae</taxon>
        <taxon>Streptantibioticus</taxon>
    </lineage>
</organism>
<name>A0ABT1PG83_9ACTN</name>
<proteinExistence type="predicted"/>
<dbReference type="Proteomes" id="UP001206206">
    <property type="component" value="Unassembled WGS sequence"/>
</dbReference>
<dbReference type="EMBL" id="JANFNH010000026">
    <property type="protein sequence ID" value="MCQ4044376.1"/>
    <property type="molecule type" value="Genomic_DNA"/>
</dbReference>
<reference evidence="1 2" key="1">
    <citation type="submission" date="2022-06" db="EMBL/GenBank/DDBJ databases">
        <title>Draft genome sequence of type strain Streptomyces rubrisoli DSM 42083.</title>
        <authorList>
            <person name="Duangmal K."/>
            <person name="Klaysubun C."/>
        </authorList>
    </citation>
    <scope>NUCLEOTIDE SEQUENCE [LARGE SCALE GENOMIC DNA]</scope>
    <source>
        <strain evidence="1 2">DSM 42083</strain>
    </source>
</reference>
<evidence type="ECO:0000313" key="1">
    <source>
        <dbReference type="EMBL" id="MCQ4044376.1"/>
    </source>
</evidence>
<accession>A0ABT1PG83</accession>
<keyword evidence="2" id="KW-1185">Reference proteome</keyword>
<comment type="caution">
    <text evidence="1">The sequence shown here is derived from an EMBL/GenBank/DDBJ whole genome shotgun (WGS) entry which is preliminary data.</text>
</comment>
<evidence type="ECO:0000313" key="2">
    <source>
        <dbReference type="Proteomes" id="UP001206206"/>
    </source>
</evidence>
<dbReference type="RefSeq" id="WP_255930184.1">
    <property type="nucleotide sequence ID" value="NZ_JANFNH010000026.1"/>
</dbReference>